<accession>A0A7L4JVK3</accession>
<dbReference type="InterPro" id="IPR055099">
    <property type="entry name" value="Ig_NUP210_7th"/>
</dbReference>
<feature type="domain" description="NUP210 Ig-like" evidence="3">
    <location>
        <begin position="1"/>
        <end position="31"/>
    </location>
</feature>
<feature type="non-terminal residue" evidence="4">
    <location>
        <position position="1"/>
    </location>
</feature>
<dbReference type="GO" id="GO:0005643">
    <property type="term" value="C:nuclear pore"/>
    <property type="evidence" value="ECO:0007669"/>
    <property type="project" value="TreeGrafter"/>
</dbReference>
<dbReference type="Proteomes" id="UP000519239">
    <property type="component" value="Unassembled WGS sequence"/>
</dbReference>
<dbReference type="Pfam" id="PF26184">
    <property type="entry name" value="Ig_NUP210_8th"/>
    <property type="match status" value="1"/>
</dbReference>
<comment type="caution">
    <text evidence="4">The sequence shown here is derived from an EMBL/GenBank/DDBJ whole genome shotgun (WGS) entry which is preliminary data.</text>
</comment>
<evidence type="ECO:0000313" key="5">
    <source>
        <dbReference type="Proteomes" id="UP000519239"/>
    </source>
</evidence>
<feature type="domain" description="NUP210 Ig-like" evidence="2">
    <location>
        <begin position="302"/>
        <end position="384"/>
    </location>
</feature>
<evidence type="ECO:0000259" key="1">
    <source>
        <dbReference type="Pfam" id="PF22962"/>
    </source>
</evidence>
<organism evidence="4 5">
    <name type="scientific">Ceuthmochares aereus</name>
    <dbReference type="NCBI Taxonomy" id="1961834"/>
    <lineage>
        <taxon>Eukaryota</taxon>
        <taxon>Metazoa</taxon>
        <taxon>Chordata</taxon>
        <taxon>Craniata</taxon>
        <taxon>Vertebrata</taxon>
        <taxon>Euteleostomi</taxon>
        <taxon>Archelosauria</taxon>
        <taxon>Archosauria</taxon>
        <taxon>Dinosauria</taxon>
        <taxon>Saurischia</taxon>
        <taxon>Theropoda</taxon>
        <taxon>Coelurosauria</taxon>
        <taxon>Aves</taxon>
        <taxon>Neognathae</taxon>
        <taxon>Neoaves</taxon>
        <taxon>Otidimorphae</taxon>
        <taxon>Cuculiformes</taxon>
        <taxon>Cuculidae</taxon>
        <taxon>Ceuthmochares</taxon>
    </lineage>
</organism>
<dbReference type="Pfam" id="PF22962">
    <property type="entry name" value="Ig_NUP210_7th"/>
    <property type="match status" value="1"/>
</dbReference>
<dbReference type="Pfam" id="PF24935">
    <property type="entry name" value="Ig_NUP210_6th"/>
    <property type="match status" value="1"/>
</dbReference>
<reference evidence="4 5" key="1">
    <citation type="submission" date="2019-09" db="EMBL/GenBank/DDBJ databases">
        <title>Bird 10,000 Genomes (B10K) Project - Family phase.</title>
        <authorList>
            <person name="Zhang G."/>
        </authorList>
    </citation>
    <scope>NUCLEOTIDE SEQUENCE [LARGE SCALE GENOMIC DNA]</scope>
    <source>
        <strain evidence="4">B10K-CU-031-02</strain>
        <tissue evidence="4">Muscle</tissue>
    </source>
</reference>
<keyword evidence="5" id="KW-1185">Reference proteome</keyword>
<dbReference type="InterPro" id="IPR045197">
    <property type="entry name" value="NUP210-like"/>
</dbReference>
<gene>
    <name evidence="4" type="primary">Nup210_2</name>
    <name evidence="4" type="ORF">CEUAER_R02529</name>
</gene>
<dbReference type="PANTHER" id="PTHR23019:SF2">
    <property type="entry name" value="NUCLEAR PORE MEMBRANE GLYCOPROTEIN 210"/>
    <property type="match status" value="1"/>
</dbReference>
<dbReference type="Pfam" id="PF24902">
    <property type="entry name" value="Ig_NUP210_9th"/>
    <property type="match status" value="1"/>
</dbReference>
<feature type="domain" description="NUP210 Ig-like" evidence="1">
    <location>
        <begin position="51"/>
        <end position="152"/>
    </location>
</feature>
<sequence>GRMKPTAGFCSGVRVKAETQGYTALVVSYTHGHIHLSASITIAAYLPLKTIDPPSVALVTLGSSKDMLFEGGPRPWVQEPSKFFRNITTEDAESVDLSLFEPPTSRNNVQHWLRVSCKRLGEQFITLTVGNNPTVTNPFPAVEPASVKFICAVPSRLALTPVYGSPQLDLACPLLQQNKQVVPVSNYHNPVLDLAAYDQQGSKFDNFSSLNVIWESTKVSLATVAPDMPMELTLKEDGNSQKKMHGLQTVVVHHQSGTAAVSATAEGYQHSHLKAAKVKIPHEPLLPVSATVELILVEDVKVSPTDVSVYNHPDIQVRNSVELLIKEGSGYFFINTSIANIVRVAYEDTKGIALVHPLLPGSVTVMIHDLCLAFPAPAKAEIYVSDIQELYVRVVDKVEIGKTVKAYVRVLDDSKKPFLAKYFAVMDLKLRAASQIVSLVPLSEALDDHTAAFLVHGMAIGQSTLMATVADKRGQRINSAPQQIEVFPPFRLLPRKVTLIIGAMLQ</sequence>
<feature type="non-terminal residue" evidence="4">
    <location>
        <position position="506"/>
    </location>
</feature>
<protein>
    <submittedName>
        <fullName evidence="4">PO210 protein</fullName>
    </submittedName>
</protein>
<dbReference type="InterPro" id="IPR056899">
    <property type="entry name" value="Ig_NUP210_9th"/>
</dbReference>
<evidence type="ECO:0000259" key="3">
    <source>
        <dbReference type="Pfam" id="PF24935"/>
    </source>
</evidence>
<name>A0A7L4JVK3_9AVES</name>
<dbReference type="AlphaFoldDB" id="A0A7L4JVK3"/>
<dbReference type="PANTHER" id="PTHR23019">
    <property type="entry name" value="NUCLEAR PORE MEMBRANE GLYCOPROTEIN GP210-RELATED"/>
    <property type="match status" value="1"/>
</dbReference>
<dbReference type="InterPro" id="IPR056898">
    <property type="entry name" value="Ig_NUP210_6th"/>
</dbReference>
<dbReference type="EMBL" id="VWPQ01002907">
    <property type="protein sequence ID" value="NXY44552.1"/>
    <property type="molecule type" value="Genomic_DNA"/>
</dbReference>
<proteinExistence type="predicted"/>
<evidence type="ECO:0000313" key="4">
    <source>
        <dbReference type="EMBL" id="NXY44552.1"/>
    </source>
</evidence>
<evidence type="ECO:0000259" key="2">
    <source>
        <dbReference type="Pfam" id="PF24902"/>
    </source>
</evidence>
<dbReference type="OrthoDB" id="361283at2759"/>